<organism evidence="3 4">
    <name type="scientific">Anelloviridae sp</name>
    <dbReference type="NCBI Taxonomy" id="2055263"/>
    <lineage>
        <taxon>Viruses</taxon>
        <taxon>Monodnaviria</taxon>
        <taxon>Shotokuvirae</taxon>
        <taxon>Commensaviricota</taxon>
        <taxon>Cardeaviricetes</taxon>
        <taxon>Sanitavirales</taxon>
        <taxon>Anelloviridae</taxon>
    </lineage>
</organism>
<dbReference type="KEGG" id="vg:80527559"/>
<name>A0A385E4F6_9VIRU</name>
<evidence type="ECO:0000256" key="1">
    <source>
        <dbReference type="SAM" id="MobiDB-lite"/>
    </source>
</evidence>
<feature type="domain" description="DUF755" evidence="2">
    <location>
        <begin position="6"/>
        <end position="111"/>
    </location>
</feature>
<feature type="compositionally biased region" description="Polar residues" evidence="1">
    <location>
        <begin position="62"/>
        <end position="72"/>
    </location>
</feature>
<dbReference type="Proteomes" id="UP000289304">
    <property type="component" value="Segment"/>
</dbReference>
<evidence type="ECO:0000259" key="2">
    <source>
        <dbReference type="Pfam" id="PF05501"/>
    </source>
</evidence>
<evidence type="ECO:0000313" key="4">
    <source>
        <dbReference type="Proteomes" id="UP000289304"/>
    </source>
</evidence>
<evidence type="ECO:0000313" key="3">
    <source>
        <dbReference type="EMBL" id="AXQ65765.1"/>
    </source>
</evidence>
<feature type="region of interest" description="Disordered" evidence="1">
    <location>
        <begin position="61"/>
        <end position="112"/>
    </location>
</feature>
<dbReference type="Pfam" id="PF05501">
    <property type="entry name" value="DUF755"/>
    <property type="match status" value="1"/>
</dbReference>
<protein>
    <recommendedName>
        <fullName evidence="2">DUF755 domain-containing protein</fullName>
    </recommendedName>
</protein>
<accession>A0A385E4F6</accession>
<sequence>MTLAYSQNGPLPITSHQQLKSRILQPHHQQCSTLGIGKKTSLKRKLLNELQTTRQLMKMCSPLQNQVTTQNPFKRKEKKKHQRAKKKRRKRSSSTSSSSSRSSESTSSNSSN</sequence>
<feature type="compositionally biased region" description="Low complexity" evidence="1">
    <location>
        <begin position="93"/>
        <end position="112"/>
    </location>
</feature>
<dbReference type="InterPro" id="IPR008474">
    <property type="entry name" value="DUF755"/>
</dbReference>
<feature type="compositionally biased region" description="Basic residues" evidence="1">
    <location>
        <begin position="73"/>
        <end position="92"/>
    </location>
</feature>
<keyword evidence="4" id="KW-1185">Reference proteome</keyword>
<reference evidence="3 4" key="1">
    <citation type="submission" date="2018-07" db="EMBL/GenBank/DDBJ databases">
        <title>Uncovering a Universe of Circular DNA Viruses in Animal Metagenomes.</title>
        <authorList>
            <person name="Tisza M."/>
            <person name="Buck C."/>
            <person name="Pastrana D."/>
            <person name="Welch N."/>
            <person name="Peretti A."/>
        </authorList>
    </citation>
    <scope>NUCLEOTIDE SEQUENCE [LARGE SCALE GENOMIC DNA]</scope>
    <source>
        <strain evidence="3">Ctei055</strain>
    </source>
</reference>
<proteinExistence type="predicted"/>
<dbReference type="EMBL" id="MH648966">
    <property type="protein sequence ID" value="AXQ65765.1"/>
    <property type="molecule type" value="Genomic_DNA"/>
</dbReference>
<dbReference type="RefSeq" id="YP_010790241.1">
    <property type="nucleotide sequence ID" value="NC_075377.1"/>
</dbReference>
<dbReference type="GeneID" id="80527559"/>